<evidence type="ECO:0000256" key="3">
    <source>
        <dbReference type="ARBA" id="ARBA00022691"/>
    </source>
</evidence>
<evidence type="ECO:0000259" key="4">
    <source>
        <dbReference type="Pfam" id="PF13649"/>
    </source>
</evidence>
<keyword evidence="1" id="KW-0489">Methyltransferase</keyword>
<dbReference type="CDD" id="cd02440">
    <property type="entry name" value="AdoMet_MTases"/>
    <property type="match status" value="1"/>
</dbReference>
<proteinExistence type="predicted"/>
<dbReference type="PANTHER" id="PTHR43464">
    <property type="entry name" value="METHYLTRANSFERASE"/>
    <property type="match status" value="1"/>
</dbReference>
<feature type="domain" description="Methyltransferase" evidence="4">
    <location>
        <begin position="253"/>
        <end position="344"/>
    </location>
</feature>
<accession>A0ABP9LU72</accession>
<gene>
    <name evidence="5" type="ORF">GCM10023209_37700</name>
</gene>
<dbReference type="SUPFAM" id="SSF53335">
    <property type="entry name" value="S-adenosyl-L-methionine-dependent methyltransferases"/>
    <property type="match status" value="1"/>
</dbReference>
<keyword evidence="6" id="KW-1185">Reference proteome</keyword>
<evidence type="ECO:0000256" key="2">
    <source>
        <dbReference type="ARBA" id="ARBA00022679"/>
    </source>
</evidence>
<keyword evidence="3" id="KW-0949">S-adenosyl-L-methionine</keyword>
<dbReference type="InterPro" id="IPR041698">
    <property type="entry name" value="Methyltransf_25"/>
</dbReference>
<dbReference type="RefSeq" id="WP_259548379.1">
    <property type="nucleotide sequence ID" value="NZ_BAABHW010000011.1"/>
</dbReference>
<organism evidence="5 6">
    <name type="scientific">[Roseibacterium] beibuensis</name>
    <dbReference type="NCBI Taxonomy" id="1193142"/>
    <lineage>
        <taxon>Bacteria</taxon>
        <taxon>Pseudomonadati</taxon>
        <taxon>Pseudomonadota</taxon>
        <taxon>Alphaproteobacteria</taxon>
        <taxon>Rhodobacterales</taxon>
        <taxon>Roseobacteraceae</taxon>
        <taxon>Roseicyclus</taxon>
    </lineage>
</organism>
<keyword evidence="2" id="KW-0808">Transferase</keyword>
<dbReference type="Pfam" id="PF13649">
    <property type="entry name" value="Methyltransf_25"/>
    <property type="match status" value="1"/>
</dbReference>
<protein>
    <recommendedName>
        <fullName evidence="4">Methyltransferase domain-containing protein</fullName>
    </recommendedName>
</protein>
<sequence length="435" mass="49073">MRLDPDARFQLDKPLDRDVDLYIGAVCLGKFAAGERNVPLSRLAMHFNHLADHKLTAKTDGGETVFHIDTRDFEKAYRTGDLLTAMQTALGGGKWRIYEIGIKDGSIYADVGFVFPLSIRTPVTVDLLCNGMSGVLLESEYDTHFGRTHWFMPPENVVRHKYRFPFSQVEGWAQFHLRALNGKSSDAAHYRDQWNFTNRDMLAELPDDTRIQRVASAQANRASFLNGGKAAYEVIQALFHRYGSAASKPEIKVLDWGVGCGRVARHFETDSAVQMTGIDIDKDNVGWCSENLTGEYLHVETAPPTPMPNGIFDLVYACSVLSHLKEESIDQWLAEVSRLLRPDGLALLSFHGTSNAVSYLSRRPEELRALMGGELFDADRNNELQGFISDEDYYRQVFSSDSWWHQKFSEFFEVLAIEPAVLSGFQHVAVLRLKP</sequence>
<name>A0ABP9LU72_9RHOB</name>
<evidence type="ECO:0000256" key="1">
    <source>
        <dbReference type="ARBA" id="ARBA00022603"/>
    </source>
</evidence>
<comment type="caution">
    <text evidence="5">The sequence shown here is derived from an EMBL/GenBank/DDBJ whole genome shotgun (WGS) entry which is preliminary data.</text>
</comment>
<dbReference type="Gene3D" id="3.40.50.150">
    <property type="entry name" value="Vaccinia Virus protein VP39"/>
    <property type="match status" value="1"/>
</dbReference>
<dbReference type="PANTHER" id="PTHR43464:SF19">
    <property type="entry name" value="UBIQUINONE BIOSYNTHESIS O-METHYLTRANSFERASE, MITOCHONDRIAL"/>
    <property type="match status" value="1"/>
</dbReference>
<dbReference type="InterPro" id="IPR029063">
    <property type="entry name" value="SAM-dependent_MTases_sf"/>
</dbReference>
<reference evidence="6" key="1">
    <citation type="journal article" date="2019" name="Int. J. Syst. Evol. Microbiol.">
        <title>The Global Catalogue of Microorganisms (GCM) 10K type strain sequencing project: providing services to taxonomists for standard genome sequencing and annotation.</title>
        <authorList>
            <consortium name="The Broad Institute Genomics Platform"/>
            <consortium name="The Broad Institute Genome Sequencing Center for Infectious Disease"/>
            <person name="Wu L."/>
            <person name="Ma J."/>
        </authorList>
    </citation>
    <scope>NUCLEOTIDE SEQUENCE [LARGE SCALE GENOMIC DNA]</scope>
    <source>
        <strain evidence="6">JCM 18015</strain>
    </source>
</reference>
<dbReference type="Proteomes" id="UP001499910">
    <property type="component" value="Unassembled WGS sequence"/>
</dbReference>
<evidence type="ECO:0000313" key="6">
    <source>
        <dbReference type="Proteomes" id="UP001499910"/>
    </source>
</evidence>
<evidence type="ECO:0000313" key="5">
    <source>
        <dbReference type="EMBL" id="GAA5082265.1"/>
    </source>
</evidence>
<dbReference type="EMBL" id="BAABHW010000011">
    <property type="protein sequence ID" value="GAA5082265.1"/>
    <property type="molecule type" value="Genomic_DNA"/>
</dbReference>